<proteinExistence type="predicted"/>
<comment type="caution">
    <text evidence="1">The sequence shown here is derived from an EMBL/GenBank/DDBJ whole genome shotgun (WGS) entry which is preliminary data.</text>
</comment>
<protein>
    <submittedName>
        <fullName evidence="1">Uncharacterized protein</fullName>
    </submittedName>
</protein>
<organism evidence="1 2">
    <name type="scientific">Ranitomeya imitator</name>
    <name type="common">mimic poison frog</name>
    <dbReference type="NCBI Taxonomy" id="111125"/>
    <lineage>
        <taxon>Eukaryota</taxon>
        <taxon>Metazoa</taxon>
        <taxon>Chordata</taxon>
        <taxon>Craniata</taxon>
        <taxon>Vertebrata</taxon>
        <taxon>Euteleostomi</taxon>
        <taxon>Amphibia</taxon>
        <taxon>Batrachia</taxon>
        <taxon>Anura</taxon>
        <taxon>Neobatrachia</taxon>
        <taxon>Hyloidea</taxon>
        <taxon>Dendrobatidae</taxon>
        <taxon>Dendrobatinae</taxon>
        <taxon>Ranitomeya</taxon>
    </lineage>
</organism>
<reference evidence="1" key="1">
    <citation type="submission" date="2023-07" db="EMBL/GenBank/DDBJ databases">
        <authorList>
            <person name="Stuckert A."/>
        </authorList>
    </citation>
    <scope>NUCLEOTIDE SEQUENCE</scope>
</reference>
<dbReference type="Proteomes" id="UP001176940">
    <property type="component" value="Unassembled WGS sequence"/>
</dbReference>
<evidence type="ECO:0000313" key="2">
    <source>
        <dbReference type="Proteomes" id="UP001176940"/>
    </source>
</evidence>
<keyword evidence="2" id="KW-1185">Reference proteome</keyword>
<gene>
    <name evidence="1" type="ORF">RIMI_LOCUS9150196</name>
</gene>
<sequence length="86" mass="9996">MKTSYLPQDGISKHFGLRYCYTKRLTNDHDQRYDLAVIVETLSLKTSWWPKQAILKSQISVSLLKTCLKTAQKSIVLGLKNIWLLR</sequence>
<evidence type="ECO:0000313" key="1">
    <source>
        <dbReference type="EMBL" id="CAJ0941155.1"/>
    </source>
</evidence>
<dbReference type="EMBL" id="CAUEEQ010018756">
    <property type="protein sequence ID" value="CAJ0941155.1"/>
    <property type="molecule type" value="Genomic_DNA"/>
</dbReference>
<accession>A0ABN9LJP7</accession>
<name>A0ABN9LJP7_9NEOB</name>